<sequence length="185" mass="21772">MLINCLNDHELENVFLKIVAQVASEIEKQVKISCNELDSFVERSTLKDVMLQWTEKIEIKREDESRNENKRTCENLAVEMQGTIPERDKLEEKFNHFWSSWINQLGIKDDTEVLSIADQIKFMLHNKFSSDAAFFNANPSCERLRKLEGSISSHQILTEHFSRHNYLGYLERDFRQVQESNCGHY</sequence>
<evidence type="ECO:0000313" key="1">
    <source>
        <dbReference type="EMBL" id="CAG2197460.1"/>
    </source>
</evidence>
<name>A0A8S3QS30_MYTED</name>
<evidence type="ECO:0000313" key="2">
    <source>
        <dbReference type="Proteomes" id="UP000683360"/>
    </source>
</evidence>
<organism evidence="1 2">
    <name type="scientific">Mytilus edulis</name>
    <name type="common">Blue mussel</name>
    <dbReference type="NCBI Taxonomy" id="6550"/>
    <lineage>
        <taxon>Eukaryota</taxon>
        <taxon>Metazoa</taxon>
        <taxon>Spiralia</taxon>
        <taxon>Lophotrochozoa</taxon>
        <taxon>Mollusca</taxon>
        <taxon>Bivalvia</taxon>
        <taxon>Autobranchia</taxon>
        <taxon>Pteriomorphia</taxon>
        <taxon>Mytilida</taxon>
        <taxon>Mytiloidea</taxon>
        <taxon>Mytilidae</taxon>
        <taxon>Mytilinae</taxon>
        <taxon>Mytilus</taxon>
    </lineage>
</organism>
<comment type="caution">
    <text evidence="1">The sequence shown here is derived from an EMBL/GenBank/DDBJ whole genome shotgun (WGS) entry which is preliminary data.</text>
</comment>
<keyword evidence="2" id="KW-1185">Reference proteome</keyword>
<reference evidence="1" key="1">
    <citation type="submission" date="2021-03" db="EMBL/GenBank/DDBJ databases">
        <authorList>
            <person name="Bekaert M."/>
        </authorList>
    </citation>
    <scope>NUCLEOTIDE SEQUENCE</scope>
</reference>
<dbReference type="AlphaFoldDB" id="A0A8S3QS30"/>
<dbReference type="Proteomes" id="UP000683360">
    <property type="component" value="Unassembled WGS sequence"/>
</dbReference>
<accession>A0A8S3QS30</accession>
<dbReference type="EMBL" id="CAJPWZ010000648">
    <property type="protein sequence ID" value="CAG2197460.1"/>
    <property type="molecule type" value="Genomic_DNA"/>
</dbReference>
<protein>
    <submittedName>
        <fullName evidence="1">Uncharacterized protein</fullName>
    </submittedName>
</protein>
<proteinExistence type="predicted"/>
<gene>
    <name evidence="1" type="ORF">MEDL_12273</name>
</gene>